<proteinExistence type="predicted"/>
<evidence type="ECO:0000313" key="2">
    <source>
        <dbReference type="EMBL" id="ESK83696.1"/>
    </source>
</evidence>
<gene>
    <name evidence="2" type="ORF">Moror_2138</name>
</gene>
<dbReference type="GO" id="GO:0016787">
    <property type="term" value="F:hydrolase activity"/>
    <property type="evidence" value="ECO:0007669"/>
    <property type="project" value="UniProtKB-KW"/>
</dbReference>
<protein>
    <submittedName>
        <fullName evidence="2">Alpha/beta-hydrolase</fullName>
    </submittedName>
</protein>
<dbReference type="OrthoDB" id="94039at2759"/>
<accession>V2WT42</accession>
<dbReference type="EMBL" id="AWSO01001469">
    <property type="protein sequence ID" value="ESK83696.1"/>
    <property type="molecule type" value="Genomic_DNA"/>
</dbReference>
<dbReference type="InterPro" id="IPR029058">
    <property type="entry name" value="AB_hydrolase_fold"/>
</dbReference>
<evidence type="ECO:0000259" key="1">
    <source>
        <dbReference type="Pfam" id="PF12697"/>
    </source>
</evidence>
<comment type="caution">
    <text evidence="2">The sequence shown here is derived from an EMBL/GenBank/DDBJ whole genome shotgun (WGS) entry which is preliminary data.</text>
</comment>
<evidence type="ECO:0000313" key="3">
    <source>
        <dbReference type="Proteomes" id="UP000017559"/>
    </source>
</evidence>
<dbReference type="SUPFAM" id="SSF53474">
    <property type="entry name" value="alpha/beta-Hydrolases"/>
    <property type="match status" value="1"/>
</dbReference>
<reference evidence="2 3" key="1">
    <citation type="journal article" date="2014" name="BMC Genomics">
        <title>Genome and secretome analysis of the hemibiotrophic fungal pathogen, Moniliophthora roreri, which causes frosty pod rot disease of cacao: mechanisms of the biotrophic and necrotrophic phases.</title>
        <authorList>
            <person name="Meinhardt L.W."/>
            <person name="Costa G.G.L."/>
            <person name="Thomazella D.P.T."/>
            <person name="Teixeira P.J.P.L."/>
            <person name="Carazzolle M.F."/>
            <person name="Schuster S.C."/>
            <person name="Carlson J.E."/>
            <person name="Guiltinan M.J."/>
            <person name="Mieczkowski P."/>
            <person name="Farmer A."/>
            <person name="Ramaraj T."/>
            <person name="Crozier J."/>
            <person name="Davis R.E."/>
            <person name="Shao J."/>
            <person name="Melnick R.L."/>
            <person name="Pereira G.A.G."/>
            <person name="Bailey B.A."/>
        </authorList>
    </citation>
    <scope>NUCLEOTIDE SEQUENCE [LARGE SCALE GENOMIC DNA]</scope>
    <source>
        <strain evidence="2 3">MCA 2997</strain>
    </source>
</reference>
<sequence length="328" mass="37072">MSTLHFLNDDGTECKVSDASSPAGGLKTAAKRYTNGQANPEGLTLFFAHCIGTHKEHWEPVIDKLFSILNSNSKHPRQRIREAWAFDWQNHGDSAVVNEEKLNDRPEGISVYEWSAAIRNFVHSPRMKGHRIVPLGHSAGAGTMMLLTLEIPLSEIPYVALVLIEATMITREHFYESFDARIETMEFTINATLGRRDTWPSKEFAFEWMSKRFPWQFWDQRIVRIMADYGLKDTSTGEVQLKCTKEQEATLYPDVDPHFEAMDELARVCQTLPVHAVWGETEDIVVEEIRDAIGDTSKGRKLASVTTVPDCGHWASSSFPSFAKAPTL</sequence>
<organism evidence="2 3">
    <name type="scientific">Moniliophthora roreri (strain MCA 2997)</name>
    <name type="common">Cocoa frosty pod rot fungus</name>
    <name type="synonym">Crinipellis roreri</name>
    <dbReference type="NCBI Taxonomy" id="1381753"/>
    <lineage>
        <taxon>Eukaryota</taxon>
        <taxon>Fungi</taxon>
        <taxon>Dikarya</taxon>
        <taxon>Basidiomycota</taxon>
        <taxon>Agaricomycotina</taxon>
        <taxon>Agaricomycetes</taxon>
        <taxon>Agaricomycetidae</taxon>
        <taxon>Agaricales</taxon>
        <taxon>Marasmiineae</taxon>
        <taxon>Marasmiaceae</taxon>
        <taxon>Moniliophthora</taxon>
    </lineage>
</organism>
<name>V2WT42_MONRO</name>
<dbReference type="KEGG" id="mrr:Moror_2138"/>
<dbReference type="AlphaFoldDB" id="V2WT42"/>
<keyword evidence="3" id="KW-1185">Reference proteome</keyword>
<dbReference type="HOGENOM" id="CLU_032490_0_0_1"/>
<dbReference type="Pfam" id="PF12697">
    <property type="entry name" value="Abhydrolase_6"/>
    <property type="match status" value="1"/>
</dbReference>
<dbReference type="Gene3D" id="3.40.50.1820">
    <property type="entry name" value="alpha/beta hydrolase"/>
    <property type="match status" value="1"/>
</dbReference>
<dbReference type="InterPro" id="IPR000073">
    <property type="entry name" value="AB_hydrolase_1"/>
</dbReference>
<feature type="domain" description="AB hydrolase-1" evidence="1">
    <location>
        <begin position="45"/>
        <end position="316"/>
    </location>
</feature>
<dbReference type="Proteomes" id="UP000017559">
    <property type="component" value="Unassembled WGS sequence"/>
</dbReference>